<comment type="caution">
    <text evidence="1">The sequence shown here is derived from an EMBL/GenBank/DDBJ whole genome shotgun (WGS) entry which is preliminary data.</text>
</comment>
<evidence type="ECO:0000313" key="1">
    <source>
        <dbReference type="EMBL" id="MPN08485.1"/>
    </source>
</evidence>
<accession>A0A645F2D5</accession>
<name>A0A645F2D5_9ZZZZ</name>
<dbReference type="EMBL" id="VSSQ01054536">
    <property type="protein sequence ID" value="MPN08485.1"/>
    <property type="molecule type" value="Genomic_DNA"/>
</dbReference>
<organism evidence="1">
    <name type="scientific">bioreactor metagenome</name>
    <dbReference type="NCBI Taxonomy" id="1076179"/>
    <lineage>
        <taxon>unclassified sequences</taxon>
        <taxon>metagenomes</taxon>
        <taxon>ecological metagenomes</taxon>
    </lineage>
</organism>
<reference evidence="1" key="1">
    <citation type="submission" date="2019-08" db="EMBL/GenBank/DDBJ databases">
        <authorList>
            <person name="Kucharzyk K."/>
            <person name="Murdoch R.W."/>
            <person name="Higgins S."/>
            <person name="Loffler F."/>
        </authorList>
    </citation>
    <scope>NUCLEOTIDE SEQUENCE</scope>
</reference>
<dbReference type="AlphaFoldDB" id="A0A645F2D5"/>
<sequence>MARICRDAGDQNIVRHGSRVRVDVLTNIELGLHVLDHNKGFISVVRDVVYGVHRYPKFGCSACAVTIPHRQRDLTHTKLVGRRDNLHRAGAAVGVGRE</sequence>
<protein>
    <submittedName>
        <fullName evidence="1">Uncharacterized protein</fullName>
    </submittedName>
</protein>
<proteinExistence type="predicted"/>
<gene>
    <name evidence="1" type="ORF">SDC9_155767</name>
</gene>